<evidence type="ECO:0000313" key="4">
    <source>
        <dbReference type="Proteomes" id="UP000325122"/>
    </source>
</evidence>
<accession>A0A5M6ZJE0</accession>
<reference evidence="3 4" key="1">
    <citation type="submission" date="2019-09" db="EMBL/GenBank/DDBJ databases">
        <authorList>
            <person name="Kevbrin V."/>
            <person name="Grouzdev D.S."/>
        </authorList>
    </citation>
    <scope>NUCLEOTIDE SEQUENCE [LARGE SCALE GENOMIC DNA]</scope>
    <source>
        <strain evidence="3 4">G-192</strain>
    </source>
</reference>
<name>A0A5M6ZJE0_9PROT</name>
<keyword evidence="2" id="KW-0472">Membrane</keyword>
<proteinExistence type="predicted"/>
<keyword evidence="2" id="KW-0812">Transmembrane</keyword>
<feature type="transmembrane region" description="Helical" evidence="2">
    <location>
        <begin position="37"/>
        <end position="57"/>
    </location>
</feature>
<sequence length="85" mass="9800">MVWRILIPAVLSAITGALLIAGAVWLPHAWDEFGLRFVMGFAGVWLFGLALVTRGLMRRPPQAWRSRFEQSRARARRSRRQRRPS</sequence>
<evidence type="ECO:0000256" key="1">
    <source>
        <dbReference type="SAM" id="MobiDB-lite"/>
    </source>
</evidence>
<dbReference type="Proteomes" id="UP000325122">
    <property type="component" value="Unassembled WGS sequence"/>
</dbReference>
<feature type="region of interest" description="Disordered" evidence="1">
    <location>
        <begin position="64"/>
        <end position="85"/>
    </location>
</feature>
<feature type="transmembrane region" description="Helical" evidence="2">
    <location>
        <begin position="5"/>
        <end position="25"/>
    </location>
</feature>
<keyword evidence="2" id="KW-1133">Transmembrane helix</keyword>
<keyword evidence="4" id="KW-1185">Reference proteome</keyword>
<dbReference type="AlphaFoldDB" id="A0A5M6ZJE0"/>
<protein>
    <submittedName>
        <fullName evidence="3">Uncharacterized protein</fullName>
    </submittedName>
</protein>
<dbReference type="RefSeq" id="WP_150021954.1">
    <property type="nucleotide sequence ID" value="NZ_VWOJ01000001.1"/>
</dbReference>
<gene>
    <name evidence="3" type="ORF">F1654_02690</name>
</gene>
<evidence type="ECO:0000313" key="3">
    <source>
        <dbReference type="EMBL" id="KAA5804923.1"/>
    </source>
</evidence>
<feature type="compositionally biased region" description="Basic residues" evidence="1">
    <location>
        <begin position="73"/>
        <end position="85"/>
    </location>
</feature>
<evidence type="ECO:0000256" key="2">
    <source>
        <dbReference type="SAM" id="Phobius"/>
    </source>
</evidence>
<comment type="caution">
    <text evidence="3">The sequence shown here is derived from an EMBL/GenBank/DDBJ whole genome shotgun (WGS) entry which is preliminary data.</text>
</comment>
<dbReference type="EMBL" id="VWOJ01000001">
    <property type="protein sequence ID" value="KAA5804923.1"/>
    <property type="molecule type" value="Genomic_DNA"/>
</dbReference>
<organism evidence="3 4">
    <name type="scientific">Alkalicaulis satelles</name>
    <dbReference type="NCBI Taxonomy" id="2609175"/>
    <lineage>
        <taxon>Bacteria</taxon>
        <taxon>Pseudomonadati</taxon>
        <taxon>Pseudomonadota</taxon>
        <taxon>Alphaproteobacteria</taxon>
        <taxon>Maricaulales</taxon>
        <taxon>Maricaulaceae</taxon>
        <taxon>Alkalicaulis</taxon>
    </lineage>
</organism>